<evidence type="ECO:0008006" key="8">
    <source>
        <dbReference type="Google" id="ProtNLM"/>
    </source>
</evidence>
<sequence>MEFYNFNYLENQKFVTDKFFFVVIILVIAFILFAFWKWFKGSISLRDKQLSLLGLMFIFLFALYHYDNYRARNNEEKVYKNSASVIKKLSEKFKVSENDIFINTPEITEDTVYKIKDKYYQIHWVGTNILVEQMTVPYVDEVKMLKE</sequence>
<feature type="transmembrane region" description="Helical" evidence="1">
    <location>
        <begin position="20"/>
        <end position="38"/>
    </location>
</feature>
<organism evidence="4 5">
    <name type="scientific">Leptotrichia wadei</name>
    <dbReference type="NCBI Taxonomy" id="157687"/>
    <lineage>
        <taxon>Bacteria</taxon>
        <taxon>Fusobacteriati</taxon>
        <taxon>Fusobacteriota</taxon>
        <taxon>Fusobacteriia</taxon>
        <taxon>Fusobacteriales</taxon>
        <taxon>Leptotrichiaceae</taxon>
        <taxon>Leptotrichia</taxon>
    </lineage>
</organism>
<dbReference type="Pfam" id="PF11694">
    <property type="entry name" value="DUF3290"/>
    <property type="match status" value="1"/>
</dbReference>
<gene>
    <name evidence="4" type="ORF">HMPREF3180_00558</name>
    <name evidence="2" type="ORF">JMUB3933_0853</name>
    <name evidence="3" type="ORF">JMUB3934_0880</name>
</gene>
<dbReference type="AlphaFoldDB" id="A0A134AMU6"/>
<reference evidence="2 6" key="3">
    <citation type="submission" date="2019-07" db="EMBL/GenBank/DDBJ databases">
        <title>Complete Genome Sequence of Leptotrichia wadei Strain JMUB3933.</title>
        <authorList>
            <person name="Watanabe S."/>
            <person name="Cui L."/>
        </authorList>
    </citation>
    <scope>NUCLEOTIDE SEQUENCE [LARGE SCALE GENOMIC DNA]</scope>
    <source>
        <strain evidence="2 6">JMUB3933</strain>
    </source>
</reference>
<keyword evidence="5" id="KW-1185">Reference proteome</keyword>
<keyword evidence="1" id="KW-0812">Transmembrane</keyword>
<keyword evidence="1" id="KW-0472">Membrane</keyword>
<evidence type="ECO:0000313" key="5">
    <source>
        <dbReference type="Proteomes" id="UP000070483"/>
    </source>
</evidence>
<dbReference type="RefSeq" id="WP_060917480.1">
    <property type="nucleotide sequence ID" value="NZ_AP019834.1"/>
</dbReference>
<evidence type="ECO:0000313" key="3">
    <source>
        <dbReference type="EMBL" id="BBM49585.1"/>
    </source>
</evidence>
<evidence type="ECO:0000313" key="4">
    <source>
        <dbReference type="EMBL" id="KXB69016.1"/>
    </source>
</evidence>
<evidence type="ECO:0000313" key="2">
    <source>
        <dbReference type="EMBL" id="BBM47353.1"/>
    </source>
</evidence>
<accession>A0A134AMU6</accession>
<evidence type="ECO:0000313" key="6">
    <source>
        <dbReference type="Proteomes" id="UP000321397"/>
    </source>
</evidence>
<dbReference type="EMBL" id="LSDD01000036">
    <property type="protein sequence ID" value="KXB69016.1"/>
    <property type="molecule type" value="Genomic_DNA"/>
</dbReference>
<name>A0A134AMU6_9FUSO</name>
<dbReference type="PATRIC" id="fig|157687.3.peg.557"/>
<dbReference type="Proteomes" id="UP000321501">
    <property type="component" value="Chromosome"/>
</dbReference>
<dbReference type="Proteomes" id="UP000321397">
    <property type="component" value="Chromosome"/>
</dbReference>
<reference evidence="4" key="2">
    <citation type="submission" date="2016-01" db="EMBL/GenBank/DDBJ databases">
        <authorList>
            <person name="Oliw E.H."/>
        </authorList>
    </citation>
    <scope>NUCLEOTIDE SEQUENCE [LARGE SCALE GENOMIC DNA]</scope>
    <source>
        <strain evidence="4">KA00185</strain>
    </source>
</reference>
<evidence type="ECO:0000256" key="1">
    <source>
        <dbReference type="SAM" id="Phobius"/>
    </source>
</evidence>
<dbReference type="EMBL" id="AP019835">
    <property type="protein sequence ID" value="BBM49585.1"/>
    <property type="molecule type" value="Genomic_DNA"/>
</dbReference>
<evidence type="ECO:0000313" key="7">
    <source>
        <dbReference type="Proteomes" id="UP000321501"/>
    </source>
</evidence>
<dbReference type="STRING" id="157687.HMPREF3180_00558"/>
<feature type="transmembrane region" description="Helical" evidence="1">
    <location>
        <begin position="50"/>
        <end position="66"/>
    </location>
</feature>
<dbReference type="OrthoDB" id="80534at2"/>
<keyword evidence="1" id="KW-1133">Transmembrane helix</keyword>
<proteinExistence type="predicted"/>
<protein>
    <recommendedName>
        <fullName evidence="8">DUF3290 domain-containing protein</fullName>
    </recommendedName>
</protein>
<dbReference type="EMBL" id="AP019834">
    <property type="protein sequence ID" value="BBM47353.1"/>
    <property type="molecule type" value="Genomic_DNA"/>
</dbReference>
<dbReference type="InterPro" id="IPR021707">
    <property type="entry name" value="DUF3290"/>
</dbReference>
<reference evidence="5" key="1">
    <citation type="submission" date="2016-01" db="EMBL/GenBank/DDBJ databases">
        <authorList>
            <person name="Mitreva M."/>
            <person name="Pepin K.H."/>
            <person name="Mihindukulasuriya K.A."/>
            <person name="Fulton R."/>
            <person name="Fronick C."/>
            <person name="O'Laughlin M."/>
            <person name="Miner T."/>
            <person name="Herter B."/>
            <person name="Rosa B.A."/>
            <person name="Cordes M."/>
            <person name="Tomlinson C."/>
            <person name="Wollam A."/>
            <person name="Palsikar V.B."/>
            <person name="Mardis E.R."/>
            <person name="Wilson R.K."/>
        </authorList>
    </citation>
    <scope>NUCLEOTIDE SEQUENCE [LARGE SCALE GENOMIC DNA]</scope>
    <source>
        <strain evidence="5">KA00185</strain>
    </source>
</reference>
<dbReference type="Proteomes" id="UP000070483">
    <property type="component" value="Unassembled WGS sequence"/>
</dbReference>
<reference evidence="3 7" key="4">
    <citation type="submission" date="2019-07" db="EMBL/GenBank/DDBJ databases">
        <title>Complete Genome Sequence of Leptotrichia wadei Strain JMUB3934.</title>
        <authorList>
            <person name="Watanabe S."/>
            <person name="Cui L."/>
        </authorList>
    </citation>
    <scope>NUCLEOTIDE SEQUENCE [LARGE SCALE GENOMIC DNA]</scope>
    <source>
        <strain evidence="3 7">JMUB3934</strain>
    </source>
</reference>